<evidence type="ECO:0000256" key="1">
    <source>
        <dbReference type="SAM" id="MobiDB-lite"/>
    </source>
</evidence>
<feature type="compositionally biased region" description="Basic and acidic residues" evidence="1">
    <location>
        <begin position="102"/>
        <end position="114"/>
    </location>
</feature>
<accession>A0A7U9XW85</accession>
<evidence type="ECO:0000313" key="5">
    <source>
        <dbReference type="Proteomes" id="UP000620133"/>
    </source>
</evidence>
<dbReference type="InterPro" id="IPR053957">
    <property type="entry name" value="DUF2089_Zn_ribbon"/>
</dbReference>
<dbReference type="KEGG" id="manr:MPAN_004090"/>
<dbReference type="Pfam" id="PF09862">
    <property type="entry name" value="DUF2089"/>
    <property type="match status" value="1"/>
</dbReference>
<evidence type="ECO:0000259" key="3">
    <source>
        <dbReference type="Pfam" id="PF22747"/>
    </source>
</evidence>
<feature type="domain" description="DUF2089" evidence="2">
    <location>
        <begin position="47"/>
        <end position="93"/>
    </location>
</feature>
<keyword evidence="5" id="KW-1185">Reference proteome</keyword>
<feature type="region of interest" description="Disordered" evidence="1">
    <location>
        <begin position="96"/>
        <end position="116"/>
    </location>
</feature>
<dbReference type="Proteomes" id="UP000620133">
    <property type="component" value="Chromosome"/>
</dbReference>
<evidence type="ECO:0008006" key="6">
    <source>
        <dbReference type="Google" id="ProtNLM"/>
    </source>
</evidence>
<protein>
    <recommendedName>
        <fullName evidence="6">DUF2089 domain-containing protein</fullName>
    </recommendedName>
</protein>
<dbReference type="RefSeq" id="WP_231756800.1">
    <property type="nucleotide sequence ID" value="NZ_AP024412.1"/>
</dbReference>
<evidence type="ECO:0000313" key="4">
    <source>
        <dbReference type="EMBL" id="BCR35516.1"/>
    </source>
</evidence>
<proteinExistence type="predicted"/>
<organism evidence="4 5">
    <name type="scientific">Mariniplasma anaerobium</name>
    <dbReference type="NCBI Taxonomy" id="2735436"/>
    <lineage>
        <taxon>Bacteria</taxon>
        <taxon>Bacillati</taxon>
        <taxon>Mycoplasmatota</taxon>
        <taxon>Mollicutes</taxon>
        <taxon>Acholeplasmatales</taxon>
        <taxon>Acholeplasmataceae</taxon>
        <taxon>Mariniplasma</taxon>
    </lineage>
</organism>
<dbReference type="InterPro" id="IPR018658">
    <property type="entry name" value="DUF2089"/>
</dbReference>
<dbReference type="Pfam" id="PF22747">
    <property type="entry name" value="Zn_ribbon_DUF2089"/>
    <property type="match status" value="1"/>
</dbReference>
<dbReference type="EMBL" id="AP024412">
    <property type="protein sequence ID" value="BCR35516.1"/>
    <property type="molecule type" value="Genomic_DNA"/>
</dbReference>
<sequence length="139" mass="15802">MNQRNKMNPVISVCPVCKHDLKVTKLSCDHCDTVIEGSFTLSKFNYLETEKLYFIEVFVKNRGNIKAIEKELNISYPTVKKMLDDVIVGLGYTLDNDQDENLSSKEANESRESKTSILQKISNKEISVLEAVELLKKGK</sequence>
<name>A0A7U9XW85_9MOLU</name>
<gene>
    <name evidence="4" type="ORF">MPAN_004090</name>
</gene>
<reference evidence="4" key="1">
    <citation type="submission" date="2021-01" db="EMBL/GenBank/DDBJ databases">
        <title>Draft genome sequence of Acholeplasmataceae bacterium strain Mahy22.</title>
        <authorList>
            <person name="Watanabe M."/>
            <person name="Kojima H."/>
            <person name="Fukui M."/>
        </authorList>
    </citation>
    <scope>NUCLEOTIDE SEQUENCE</scope>
    <source>
        <strain evidence="4">Mahy22</strain>
    </source>
</reference>
<feature type="domain" description="DUF2089" evidence="3">
    <location>
        <begin position="14"/>
        <end position="44"/>
    </location>
</feature>
<evidence type="ECO:0000259" key="2">
    <source>
        <dbReference type="Pfam" id="PF09862"/>
    </source>
</evidence>
<dbReference type="AlphaFoldDB" id="A0A7U9XW85"/>